<dbReference type="OrthoDB" id="64767at2759"/>
<dbReference type="Pfam" id="PF26076">
    <property type="entry name" value="WHD_DDX60"/>
    <property type="match status" value="1"/>
</dbReference>
<protein>
    <submittedName>
        <fullName evidence="6">Probable ATP-dependent RNA helicase DDX60 (DEA D box protein 60)</fullName>
    </submittedName>
</protein>
<dbReference type="GO" id="GO:0016787">
    <property type="term" value="F:hydrolase activity"/>
    <property type="evidence" value="ECO:0007669"/>
    <property type="project" value="UniProtKB-KW"/>
</dbReference>
<evidence type="ECO:0000313" key="4">
    <source>
        <dbReference type="EMBL" id="CAI3987691.1"/>
    </source>
</evidence>
<evidence type="ECO:0000256" key="1">
    <source>
        <dbReference type="ARBA" id="ARBA00022801"/>
    </source>
</evidence>
<dbReference type="EMBL" id="CAMXCT030001191">
    <property type="protein sequence ID" value="CAL4775003.1"/>
    <property type="molecule type" value="Genomic_DNA"/>
</dbReference>
<dbReference type="AlphaFoldDB" id="A0A9P1CA21"/>
<keyword evidence="2 6" id="KW-0067">ATP-binding</keyword>
<name>A0A9P1CA21_9DINO</name>
<dbReference type="PANTHER" id="PTHR44533">
    <property type="entry name" value="DEAD/H RNA HELICASE, PUTATIVE-RELATED"/>
    <property type="match status" value="1"/>
</dbReference>
<dbReference type="PANTHER" id="PTHR44533:SF4">
    <property type="entry name" value="DEAD_H RNA HELICASE, PUTATIVE-RELATED"/>
    <property type="match status" value="1"/>
</dbReference>
<dbReference type="GO" id="GO:0004386">
    <property type="term" value="F:helicase activity"/>
    <property type="evidence" value="ECO:0007669"/>
    <property type="project" value="UniProtKB-KW"/>
</dbReference>
<keyword evidence="2 6" id="KW-0347">Helicase</keyword>
<evidence type="ECO:0000313" key="7">
    <source>
        <dbReference type="Proteomes" id="UP001152797"/>
    </source>
</evidence>
<dbReference type="GO" id="GO:0005737">
    <property type="term" value="C:cytoplasm"/>
    <property type="evidence" value="ECO:0007669"/>
    <property type="project" value="TreeGrafter"/>
</dbReference>
<organism evidence="4">
    <name type="scientific">Cladocopium goreaui</name>
    <dbReference type="NCBI Taxonomy" id="2562237"/>
    <lineage>
        <taxon>Eukaryota</taxon>
        <taxon>Sar</taxon>
        <taxon>Alveolata</taxon>
        <taxon>Dinophyceae</taxon>
        <taxon>Suessiales</taxon>
        <taxon>Symbiodiniaceae</taxon>
        <taxon>Cladocopium</taxon>
    </lineage>
</organism>
<gene>
    <name evidence="4" type="ORF">C1SCF055_LOCUS14944</name>
</gene>
<evidence type="ECO:0000313" key="6">
    <source>
        <dbReference type="EMBL" id="CAL4775003.1"/>
    </source>
</evidence>
<comment type="caution">
    <text evidence="4">The sequence shown here is derived from an EMBL/GenBank/DDBJ whole genome shotgun (WGS) entry which is preliminary data.</text>
</comment>
<feature type="domain" description="DDX60-like winged helix" evidence="3">
    <location>
        <begin position="81"/>
        <end position="170"/>
    </location>
</feature>
<evidence type="ECO:0000256" key="2">
    <source>
        <dbReference type="ARBA" id="ARBA00022806"/>
    </source>
</evidence>
<reference evidence="5" key="2">
    <citation type="submission" date="2024-04" db="EMBL/GenBank/DDBJ databases">
        <authorList>
            <person name="Chen Y."/>
            <person name="Shah S."/>
            <person name="Dougan E. K."/>
            <person name="Thang M."/>
            <person name="Chan C."/>
        </authorList>
    </citation>
    <scope>NUCLEOTIDE SEQUENCE [LARGE SCALE GENOMIC DNA]</scope>
</reference>
<keyword evidence="7" id="KW-1185">Reference proteome</keyword>
<keyword evidence="1" id="KW-0378">Hydrolase</keyword>
<evidence type="ECO:0000313" key="5">
    <source>
        <dbReference type="EMBL" id="CAL1141066.1"/>
    </source>
</evidence>
<sequence length="226" mass="25785">MDPAYIRWLREVRQEESKANLIIQKRNELRLRTELENDAKRNASRQSEHEKIARVLDQADRAILETQQEQETVPQELDNAGEFTLSPTILLRALYEWETMRQLEEEKALGRPSSEVARCVAPVFTLPFFESKTAELVTQVAYQSRFSLEFLYQEGLIKRDGTTRNLANLCTHLFEAEPANLILVRLLSSGLLHEYLTAEAAKTVKGDRKSHLTVKLASVSGASETL</sequence>
<dbReference type="EMBL" id="CAMXCT020001191">
    <property type="protein sequence ID" value="CAL1141066.1"/>
    <property type="molecule type" value="Genomic_DNA"/>
</dbReference>
<dbReference type="EMBL" id="CAMXCT010001191">
    <property type="protein sequence ID" value="CAI3987691.1"/>
    <property type="molecule type" value="Genomic_DNA"/>
</dbReference>
<dbReference type="InterPro" id="IPR059032">
    <property type="entry name" value="WHD_DDX60"/>
</dbReference>
<proteinExistence type="predicted"/>
<evidence type="ECO:0000259" key="3">
    <source>
        <dbReference type="Pfam" id="PF26076"/>
    </source>
</evidence>
<keyword evidence="2 6" id="KW-0547">Nucleotide-binding</keyword>
<accession>A0A9P1CA21</accession>
<dbReference type="InterPro" id="IPR052431">
    <property type="entry name" value="SKI2_subfamily_helicases"/>
</dbReference>
<dbReference type="Proteomes" id="UP001152797">
    <property type="component" value="Unassembled WGS sequence"/>
</dbReference>
<reference evidence="4" key="1">
    <citation type="submission" date="2022-10" db="EMBL/GenBank/DDBJ databases">
        <authorList>
            <person name="Chen Y."/>
            <person name="Dougan E. K."/>
            <person name="Chan C."/>
            <person name="Rhodes N."/>
            <person name="Thang M."/>
        </authorList>
    </citation>
    <scope>NUCLEOTIDE SEQUENCE</scope>
</reference>